<reference evidence="8" key="1">
    <citation type="submission" date="2020-05" db="EMBL/GenBank/DDBJ databases">
        <title>WGS assembly of Panicum virgatum.</title>
        <authorList>
            <person name="Lovell J.T."/>
            <person name="Jenkins J."/>
            <person name="Shu S."/>
            <person name="Juenger T.E."/>
            <person name="Schmutz J."/>
        </authorList>
    </citation>
    <scope>NUCLEOTIDE SEQUENCE</scope>
    <source>
        <strain evidence="8">AP13</strain>
    </source>
</reference>
<protein>
    <submittedName>
        <fullName evidence="8">Uncharacterized protein</fullName>
    </submittedName>
</protein>
<evidence type="ECO:0000256" key="1">
    <source>
        <dbReference type="ARBA" id="ARBA00022729"/>
    </source>
</evidence>
<dbReference type="GO" id="GO:0009044">
    <property type="term" value="F:xylan 1,4-beta-xylosidase activity"/>
    <property type="evidence" value="ECO:0007669"/>
    <property type="project" value="InterPro"/>
</dbReference>
<dbReference type="SUPFAM" id="SSF52279">
    <property type="entry name" value="Beta-D-glucan exohydrolase, C-terminal domain"/>
    <property type="match status" value="1"/>
</dbReference>
<feature type="domain" description="Glycoside hydrolase family 3 N-terminal" evidence="6">
    <location>
        <begin position="113"/>
        <end position="362"/>
    </location>
</feature>
<name>A0A8T0PUN4_PANVG</name>
<feature type="chain" id="PRO_5035820278" evidence="5">
    <location>
        <begin position="31"/>
        <end position="614"/>
    </location>
</feature>
<dbReference type="PROSITE" id="PS51318">
    <property type="entry name" value="TAT"/>
    <property type="match status" value="1"/>
</dbReference>
<evidence type="ECO:0000256" key="4">
    <source>
        <dbReference type="SAM" id="MobiDB-lite"/>
    </source>
</evidence>
<dbReference type="FunFam" id="3.20.20.300:FF:000004">
    <property type="entry name" value="probable beta-D-xylosidase 7"/>
    <property type="match status" value="1"/>
</dbReference>
<organism evidence="8 9">
    <name type="scientific">Panicum virgatum</name>
    <name type="common">Blackwell switchgrass</name>
    <dbReference type="NCBI Taxonomy" id="38727"/>
    <lineage>
        <taxon>Eukaryota</taxon>
        <taxon>Viridiplantae</taxon>
        <taxon>Streptophyta</taxon>
        <taxon>Embryophyta</taxon>
        <taxon>Tracheophyta</taxon>
        <taxon>Spermatophyta</taxon>
        <taxon>Magnoliopsida</taxon>
        <taxon>Liliopsida</taxon>
        <taxon>Poales</taxon>
        <taxon>Poaceae</taxon>
        <taxon>PACMAD clade</taxon>
        <taxon>Panicoideae</taxon>
        <taxon>Panicodae</taxon>
        <taxon>Paniceae</taxon>
        <taxon>Panicinae</taxon>
        <taxon>Panicum</taxon>
        <taxon>Panicum sect. Hiantes</taxon>
    </lineage>
</organism>
<dbReference type="PANTHER" id="PTHR42721">
    <property type="entry name" value="SUGAR HYDROLASE-RELATED"/>
    <property type="match status" value="1"/>
</dbReference>
<proteinExistence type="predicted"/>
<evidence type="ECO:0000313" key="9">
    <source>
        <dbReference type="Proteomes" id="UP000823388"/>
    </source>
</evidence>
<dbReference type="GO" id="GO:0046556">
    <property type="term" value="F:alpha-L-arabinofuranosidase activity"/>
    <property type="evidence" value="ECO:0007669"/>
    <property type="project" value="TreeGrafter"/>
</dbReference>
<dbReference type="Gene3D" id="3.20.20.300">
    <property type="entry name" value="Glycoside hydrolase, family 3, N-terminal domain"/>
    <property type="match status" value="1"/>
</dbReference>
<sequence>MGTSSRRNATTAAALLLALMLSSSAARAAAADPGFSCGLSSPSRSLPFCDRSLPAAQRAADLVSRMMVAEKVSQMGDEAAGVPRLGVPPYKYWSEGLHGLAFWGHGLRFDGTVRGVTSFPQVLLTAASFDEGLWFRIGQAIAREARALYNLGQAEGLTIWSPNVNIFRDPRWGRGQETPGEDPATAGKYAVAFVRGIQGSSPAGGGGAPLQASACCKHATSYDLEDWNGVQRYNFDARVTARDLADTFNPPFRSCVVDGGATCVMCAYTAVNGVPACASSDLLTRTFRGDWGLDGYVASDCDAVAIMRDAQRYAPTPEDTVAVALKAGLDLNCGNYTQEHGMAAIRQGKMMEKDVDKALTNLFAVRMRLGHFDGDPRGSAPYGGLGAADVCTAEHKSLALEAAQDGIVLLKNDAGILPLDRSAVGSAAVIGHNANNPLVLSGNYFGPACETTTPLKGLQGYVKNVRFLAGCDSAACGFARGEAPGDPRTPHRWPRGHHVRAVQPQDRRHPLGRIPRPGRRAGHRKSPLRRPQPQREAPGDVVPRGLHQGAHDGHADARRPGHRLPRPELPLLHGQDRLQVRLRPQLLQVLAPANRRREEPCSQHEPTRRPARDV</sequence>
<comment type="caution">
    <text evidence="8">The sequence shown here is derived from an EMBL/GenBank/DDBJ whole genome shotgun (WGS) entry which is preliminary data.</text>
</comment>
<dbReference type="InterPro" id="IPR001764">
    <property type="entry name" value="Glyco_hydro_3_N"/>
</dbReference>
<dbReference type="GO" id="GO:0031222">
    <property type="term" value="P:arabinan catabolic process"/>
    <property type="evidence" value="ECO:0007669"/>
    <property type="project" value="TreeGrafter"/>
</dbReference>
<evidence type="ECO:0000259" key="7">
    <source>
        <dbReference type="Pfam" id="PF01915"/>
    </source>
</evidence>
<feature type="domain" description="Glycoside hydrolase family 3 C-terminal" evidence="7">
    <location>
        <begin position="407"/>
        <end position="492"/>
    </location>
</feature>
<dbReference type="Gene3D" id="3.40.50.1700">
    <property type="entry name" value="Glycoside hydrolase family 3 C-terminal domain"/>
    <property type="match status" value="1"/>
</dbReference>
<keyword evidence="9" id="KW-1185">Reference proteome</keyword>
<feature type="signal peptide" evidence="5">
    <location>
        <begin position="1"/>
        <end position="30"/>
    </location>
</feature>
<dbReference type="PANTHER" id="PTHR42721:SF4">
    <property type="entry name" value="OS11G0291000 PROTEIN"/>
    <property type="match status" value="1"/>
</dbReference>
<dbReference type="InterPro" id="IPR017853">
    <property type="entry name" value="GH"/>
</dbReference>
<evidence type="ECO:0000313" key="8">
    <source>
        <dbReference type="EMBL" id="KAG2561754.1"/>
    </source>
</evidence>
<evidence type="ECO:0000256" key="5">
    <source>
        <dbReference type="SAM" id="SignalP"/>
    </source>
</evidence>
<dbReference type="InterPro" id="IPR006311">
    <property type="entry name" value="TAT_signal"/>
</dbReference>
<feature type="region of interest" description="Disordered" evidence="4">
    <location>
        <begin position="482"/>
        <end position="569"/>
    </location>
</feature>
<accession>A0A8T0PUN4</accession>
<dbReference type="InterPro" id="IPR036881">
    <property type="entry name" value="Glyco_hydro_3_C_sf"/>
</dbReference>
<dbReference type="InterPro" id="IPR002772">
    <property type="entry name" value="Glyco_hydro_3_C"/>
</dbReference>
<feature type="compositionally biased region" description="Basic and acidic residues" evidence="4">
    <location>
        <begin position="549"/>
        <end position="559"/>
    </location>
</feature>
<dbReference type="Proteomes" id="UP000823388">
    <property type="component" value="Chromosome 8K"/>
</dbReference>
<evidence type="ECO:0000256" key="3">
    <source>
        <dbReference type="ARBA" id="ARBA00023295"/>
    </source>
</evidence>
<dbReference type="InterPro" id="IPR044993">
    <property type="entry name" value="BXL"/>
</dbReference>
<dbReference type="GO" id="GO:0009505">
    <property type="term" value="C:plant-type cell wall"/>
    <property type="evidence" value="ECO:0007669"/>
    <property type="project" value="TreeGrafter"/>
</dbReference>
<dbReference type="Pfam" id="PF00933">
    <property type="entry name" value="Glyco_hydro_3"/>
    <property type="match status" value="1"/>
</dbReference>
<gene>
    <name evidence="8" type="ORF">PVAP13_8KG204000</name>
</gene>
<feature type="region of interest" description="Disordered" evidence="4">
    <location>
        <begin position="590"/>
        <end position="614"/>
    </location>
</feature>
<dbReference type="SUPFAM" id="SSF51445">
    <property type="entry name" value="(Trans)glycosidases"/>
    <property type="match status" value="1"/>
</dbReference>
<dbReference type="EMBL" id="CM029051">
    <property type="protein sequence ID" value="KAG2561754.1"/>
    <property type="molecule type" value="Genomic_DNA"/>
</dbReference>
<feature type="compositionally biased region" description="Basic and acidic residues" evidence="4">
    <location>
        <begin position="595"/>
        <end position="614"/>
    </location>
</feature>
<evidence type="ECO:0000259" key="6">
    <source>
        <dbReference type="Pfam" id="PF00933"/>
    </source>
</evidence>
<dbReference type="InterPro" id="IPR036962">
    <property type="entry name" value="Glyco_hydro_3_N_sf"/>
</dbReference>
<keyword evidence="1 5" id="KW-0732">Signal</keyword>
<dbReference type="GO" id="GO:0045493">
    <property type="term" value="P:xylan catabolic process"/>
    <property type="evidence" value="ECO:0007669"/>
    <property type="project" value="InterPro"/>
</dbReference>
<evidence type="ECO:0000256" key="2">
    <source>
        <dbReference type="ARBA" id="ARBA00022801"/>
    </source>
</evidence>
<feature type="compositionally biased region" description="Basic residues" evidence="4">
    <location>
        <begin position="490"/>
        <end position="500"/>
    </location>
</feature>
<keyword evidence="3" id="KW-0326">Glycosidase</keyword>
<keyword evidence="2" id="KW-0378">Hydrolase</keyword>
<dbReference type="Pfam" id="PF01915">
    <property type="entry name" value="Glyco_hydro_3_C"/>
    <property type="match status" value="1"/>
</dbReference>
<feature type="compositionally biased region" description="Basic residues" evidence="4">
    <location>
        <begin position="516"/>
        <end position="528"/>
    </location>
</feature>
<dbReference type="AlphaFoldDB" id="A0A8T0PUN4"/>